<proteinExistence type="inferred from homology"/>
<name>A0A819UCU6_9BILA</name>
<sequence>MPPTTALGPRAIVLSGPSGSGKSTLIAEFFKEYPTAFAFSISHTTRSPRPGEQNGREYHFVARADMEKMISNGEFLETTEFSTNLYGTSKKAVQDVAQTGRICLLDVDKQGIKNIRNTDLNALFICITPPSYEILEKRLRGRKTESEAAIEKRLLEAKESIEFSKVPGMYDYVVLNDQLDTAYQALKEILRKMTNQQQQIHHLSQAGVHDDPDFVLKYLEEIESLAESVLAERREIIELNKRRDKLREASRAMQKQPKNIKTNWMCLNNNFLALPTKDCKRLIDRDFDQMNIEINQAEKKLKENIKKLYDAEKKPEICGFNLKSLSREERQEFDQLLEPYI</sequence>
<dbReference type="InterPro" id="IPR008145">
    <property type="entry name" value="GK/Ca_channel_bsu"/>
</dbReference>
<keyword evidence="7" id="KW-0175">Coiled coil</keyword>
<evidence type="ECO:0000256" key="4">
    <source>
        <dbReference type="ARBA" id="ARBA00022741"/>
    </source>
</evidence>
<keyword evidence="4" id="KW-0547">Nucleotide-binding</keyword>
<dbReference type="PROSITE" id="PS00856">
    <property type="entry name" value="GUANYLATE_KINASE_1"/>
    <property type="match status" value="1"/>
</dbReference>
<keyword evidence="11" id="KW-1185">Reference proteome</keyword>
<evidence type="ECO:0000256" key="3">
    <source>
        <dbReference type="ARBA" id="ARBA00022679"/>
    </source>
</evidence>
<dbReference type="EC" id="2.7.4.8" evidence="2"/>
<dbReference type="InterPro" id="IPR017665">
    <property type="entry name" value="Guanylate_kinase"/>
</dbReference>
<accession>A0A819UCU6</accession>
<feature type="domain" description="Guanylate kinase-like" evidence="8">
    <location>
        <begin position="9"/>
        <end position="191"/>
    </location>
</feature>
<dbReference type="EMBL" id="CAJOBF010001060">
    <property type="protein sequence ID" value="CAF3907778.1"/>
    <property type="molecule type" value="Genomic_DNA"/>
</dbReference>
<dbReference type="GO" id="GO:0005524">
    <property type="term" value="F:ATP binding"/>
    <property type="evidence" value="ECO:0007669"/>
    <property type="project" value="UniProtKB-KW"/>
</dbReference>
<reference evidence="10" key="1">
    <citation type="submission" date="2021-02" db="EMBL/GenBank/DDBJ databases">
        <authorList>
            <person name="Nowell W R."/>
        </authorList>
    </citation>
    <scope>NUCLEOTIDE SEQUENCE</scope>
</reference>
<dbReference type="SUPFAM" id="SSF52540">
    <property type="entry name" value="P-loop containing nucleoside triphosphate hydrolases"/>
    <property type="match status" value="1"/>
</dbReference>
<gene>
    <name evidence="10" type="ORF">OVN521_LOCUS20891</name>
    <name evidence="9" type="ORF">UXM345_LOCUS10901</name>
</gene>
<evidence type="ECO:0000313" key="10">
    <source>
        <dbReference type="EMBL" id="CAF4101100.1"/>
    </source>
</evidence>
<dbReference type="InterPro" id="IPR008144">
    <property type="entry name" value="Guanylate_kin-like_dom"/>
</dbReference>
<dbReference type="PROSITE" id="PS50052">
    <property type="entry name" value="GUANYLATE_KINASE_2"/>
    <property type="match status" value="1"/>
</dbReference>
<keyword evidence="6" id="KW-0067">ATP-binding</keyword>
<dbReference type="GO" id="GO:0004385">
    <property type="term" value="F:GMP kinase activity"/>
    <property type="evidence" value="ECO:0007669"/>
    <property type="project" value="UniProtKB-EC"/>
</dbReference>
<dbReference type="Proteomes" id="UP000663866">
    <property type="component" value="Unassembled WGS sequence"/>
</dbReference>
<feature type="coiled-coil region" evidence="7">
    <location>
        <begin position="280"/>
        <end position="314"/>
    </location>
</feature>
<keyword evidence="5" id="KW-0418">Kinase</keyword>
<evidence type="ECO:0000256" key="2">
    <source>
        <dbReference type="ARBA" id="ARBA00012961"/>
    </source>
</evidence>
<dbReference type="CDD" id="cd22860">
    <property type="entry name" value="PDRG1"/>
    <property type="match status" value="1"/>
</dbReference>
<dbReference type="InterPro" id="IPR020590">
    <property type="entry name" value="Guanylate_kinase_CS"/>
</dbReference>
<comment type="caution">
    <text evidence="10">The sequence shown here is derived from an EMBL/GenBank/DDBJ whole genome shotgun (WGS) entry which is preliminary data.</text>
</comment>
<dbReference type="Gene3D" id="3.40.50.300">
    <property type="entry name" value="P-loop containing nucleotide triphosphate hydrolases"/>
    <property type="match status" value="1"/>
</dbReference>
<protein>
    <recommendedName>
        <fullName evidence="2">guanylate kinase</fullName>
        <ecNumber evidence="2">2.7.4.8</ecNumber>
    </recommendedName>
</protein>
<evidence type="ECO:0000256" key="7">
    <source>
        <dbReference type="SAM" id="Coils"/>
    </source>
</evidence>
<evidence type="ECO:0000256" key="1">
    <source>
        <dbReference type="ARBA" id="ARBA00005790"/>
    </source>
</evidence>
<evidence type="ECO:0000259" key="8">
    <source>
        <dbReference type="PROSITE" id="PS50052"/>
    </source>
</evidence>
<dbReference type="FunFam" id="3.40.50.300:FF:000776">
    <property type="entry name" value="Guanylate kinase 2"/>
    <property type="match status" value="1"/>
</dbReference>
<comment type="similarity">
    <text evidence="1">Belongs to the guanylate kinase family.</text>
</comment>
<dbReference type="AlphaFoldDB" id="A0A819UCU6"/>
<dbReference type="SMART" id="SM00072">
    <property type="entry name" value="GuKc"/>
    <property type="match status" value="1"/>
</dbReference>
<evidence type="ECO:0000313" key="11">
    <source>
        <dbReference type="Proteomes" id="UP000663866"/>
    </source>
</evidence>
<dbReference type="PANTHER" id="PTHR23117:SF13">
    <property type="entry name" value="GUANYLATE KINASE"/>
    <property type="match status" value="1"/>
</dbReference>
<keyword evidence="3" id="KW-0808">Transferase</keyword>
<feature type="coiled-coil region" evidence="7">
    <location>
        <begin position="176"/>
        <end position="256"/>
    </location>
</feature>
<organism evidence="10 11">
    <name type="scientific">Rotaria magnacalcarata</name>
    <dbReference type="NCBI Taxonomy" id="392030"/>
    <lineage>
        <taxon>Eukaryota</taxon>
        <taxon>Metazoa</taxon>
        <taxon>Spiralia</taxon>
        <taxon>Gnathifera</taxon>
        <taxon>Rotifera</taxon>
        <taxon>Eurotatoria</taxon>
        <taxon>Bdelloidea</taxon>
        <taxon>Philodinida</taxon>
        <taxon>Philodinidae</taxon>
        <taxon>Rotaria</taxon>
    </lineage>
</organism>
<evidence type="ECO:0000256" key="6">
    <source>
        <dbReference type="ARBA" id="ARBA00022840"/>
    </source>
</evidence>
<dbReference type="NCBIfam" id="TIGR03263">
    <property type="entry name" value="guanyl_kin"/>
    <property type="match status" value="1"/>
</dbReference>
<dbReference type="GO" id="GO:0005829">
    <property type="term" value="C:cytosol"/>
    <property type="evidence" value="ECO:0007669"/>
    <property type="project" value="TreeGrafter"/>
</dbReference>
<dbReference type="PANTHER" id="PTHR23117">
    <property type="entry name" value="GUANYLATE KINASE-RELATED"/>
    <property type="match status" value="1"/>
</dbReference>
<dbReference type="CDD" id="cd00071">
    <property type="entry name" value="GMPK"/>
    <property type="match status" value="1"/>
</dbReference>
<evidence type="ECO:0000256" key="5">
    <source>
        <dbReference type="ARBA" id="ARBA00022777"/>
    </source>
</evidence>
<dbReference type="EMBL" id="CAJOBG010004221">
    <property type="protein sequence ID" value="CAF4101100.1"/>
    <property type="molecule type" value="Genomic_DNA"/>
</dbReference>
<dbReference type="InterPro" id="IPR027417">
    <property type="entry name" value="P-loop_NTPase"/>
</dbReference>
<evidence type="ECO:0000313" key="9">
    <source>
        <dbReference type="EMBL" id="CAF3907778.1"/>
    </source>
</evidence>
<dbReference type="Proteomes" id="UP000663842">
    <property type="component" value="Unassembled WGS sequence"/>
</dbReference>
<dbReference type="Pfam" id="PF00625">
    <property type="entry name" value="Guanylate_kin"/>
    <property type="match status" value="1"/>
</dbReference>